<accession>A0ABR2R979</accession>
<keyword evidence="2" id="KW-1003">Cell membrane</keyword>
<feature type="chain" id="PRO_5045909554" description="G protein gamma domain-containing protein" evidence="7">
    <location>
        <begin position="22"/>
        <end position="269"/>
    </location>
</feature>
<comment type="subcellular location">
    <subcellularLocation>
        <location evidence="1">Cell membrane</location>
    </subcellularLocation>
</comment>
<evidence type="ECO:0000256" key="7">
    <source>
        <dbReference type="SAM" id="SignalP"/>
    </source>
</evidence>
<evidence type="ECO:0000259" key="8">
    <source>
        <dbReference type="Pfam" id="PF00631"/>
    </source>
</evidence>
<feature type="signal peptide" evidence="7">
    <location>
        <begin position="1"/>
        <end position="21"/>
    </location>
</feature>
<dbReference type="EMBL" id="JBBPBN010000024">
    <property type="protein sequence ID" value="KAK9009506.1"/>
    <property type="molecule type" value="Genomic_DNA"/>
</dbReference>
<protein>
    <recommendedName>
        <fullName evidence="8">G protein gamma domain-containing protein</fullName>
    </recommendedName>
</protein>
<feature type="domain" description="G protein gamma" evidence="8">
    <location>
        <begin position="224"/>
        <end position="268"/>
    </location>
</feature>
<keyword evidence="3 6" id="KW-0175">Coiled coil</keyword>
<keyword evidence="7" id="KW-0732">Signal</keyword>
<evidence type="ECO:0000313" key="9">
    <source>
        <dbReference type="EMBL" id="KAK9009506.1"/>
    </source>
</evidence>
<evidence type="ECO:0000256" key="1">
    <source>
        <dbReference type="ARBA" id="ARBA00004236"/>
    </source>
</evidence>
<dbReference type="PANTHER" id="PTHR35129:SF6">
    <property type="entry name" value="G PROTEIN GAMMA DOMAIN-CONTAINING PROTEIN"/>
    <property type="match status" value="1"/>
</dbReference>
<dbReference type="InterPro" id="IPR015898">
    <property type="entry name" value="G-protein_gamma-like_dom"/>
</dbReference>
<feature type="coiled-coil region" evidence="6">
    <location>
        <begin position="218"/>
        <end position="248"/>
    </location>
</feature>
<evidence type="ECO:0000256" key="5">
    <source>
        <dbReference type="ARBA" id="ARBA00023224"/>
    </source>
</evidence>
<gene>
    <name evidence="9" type="ORF">V6N11_036038</name>
</gene>
<comment type="caution">
    <text evidence="9">The sequence shown here is derived from an EMBL/GenBank/DDBJ whole genome shotgun (WGS) entry which is preliminary data.</text>
</comment>
<evidence type="ECO:0000313" key="10">
    <source>
        <dbReference type="Proteomes" id="UP001396334"/>
    </source>
</evidence>
<sequence>MAKIALAIILISMIMIFSVQSVVGDVVASSAATTNVNQAVGSVPVASEPAKDDAKGKSSSWTDWTKKKISGIESNIEKFFSTSSSPGSAPAAAPTPATTTTTAITNKSVVGNITVPSAPITNVNANVGPVPVAAGPAKDITKESWTDWTKDKISGIESSIGKLFSSRPPAPAPATATATARKNSVVKEMQSGRSQSVVGPIPERVQAFQPADSDTRGKHRILAELKRLEQESRFLEEELEQIERMEKASGACKEMLSNMETTPDPLLPM</sequence>
<reference evidence="9 10" key="1">
    <citation type="journal article" date="2024" name="G3 (Bethesda)">
        <title>Genome assembly of Hibiscus sabdariffa L. provides insights into metabolisms of medicinal natural products.</title>
        <authorList>
            <person name="Kim T."/>
        </authorList>
    </citation>
    <scope>NUCLEOTIDE SEQUENCE [LARGE SCALE GENOMIC DNA]</scope>
    <source>
        <strain evidence="9">TK-2024</strain>
        <tissue evidence="9">Old leaves</tissue>
    </source>
</reference>
<evidence type="ECO:0000256" key="4">
    <source>
        <dbReference type="ARBA" id="ARBA00023136"/>
    </source>
</evidence>
<name>A0ABR2R979_9ROSI</name>
<evidence type="ECO:0000256" key="3">
    <source>
        <dbReference type="ARBA" id="ARBA00023054"/>
    </source>
</evidence>
<dbReference type="Pfam" id="PF00631">
    <property type="entry name" value="G-gamma"/>
    <property type="match status" value="1"/>
</dbReference>
<evidence type="ECO:0000256" key="2">
    <source>
        <dbReference type="ARBA" id="ARBA00022475"/>
    </source>
</evidence>
<dbReference type="Proteomes" id="UP001396334">
    <property type="component" value="Unassembled WGS sequence"/>
</dbReference>
<dbReference type="InterPro" id="IPR045878">
    <property type="entry name" value="GG1/2"/>
</dbReference>
<proteinExistence type="predicted"/>
<evidence type="ECO:0000256" key="6">
    <source>
        <dbReference type="SAM" id="Coils"/>
    </source>
</evidence>
<keyword evidence="10" id="KW-1185">Reference proteome</keyword>
<keyword evidence="4" id="KW-0472">Membrane</keyword>
<organism evidence="9 10">
    <name type="scientific">Hibiscus sabdariffa</name>
    <name type="common">roselle</name>
    <dbReference type="NCBI Taxonomy" id="183260"/>
    <lineage>
        <taxon>Eukaryota</taxon>
        <taxon>Viridiplantae</taxon>
        <taxon>Streptophyta</taxon>
        <taxon>Embryophyta</taxon>
        <taxon>Tracheophyta</taxon>
        <taxon>Spermatophyta</taxon>
        <taxon>Magnoliopsida</taxon>
        <taxon>eudicotyledons</taxon>
        <taxon>Gunneridae</taxon>
        <taxon>Pentapetalae</taxon>
        <taxon>rosids</taxon>
        <taxon>malvids</taxon>
        <taxon>Malvales</taxon>
        <taxon>Malvaceae</taxon>
        <taxon>Malvoideae</taxon>
        <taxon>Hibiscus</taxon>
    </lineage>
</organism>
<keyword evidence="5" id="KW-0807">Transducer</keyword>
<dbReference type="PANTHER" id="PTHR35129">
    <property type="entry name" value="GUANINE NUCLEOTIDE-BINDING PROTEIN SUBUNIT GAMMA 1"/>
    <property type="match status" value="1"/>
</dbReference>